<dbReference type="NCBIfam" id="TIGR01168">
    <property type="entry name" value="YSIRK_signal"/>
    <property type="match status" value="1"/>
</dbReference>
<dbReference type="Gene3D" id="2.60.40.1280">
    <property type="match status" value="1"/>
</dbReference>
<dbReference type="PANTHER" id="PTHR23303">
    <property type="entry name" value="CARBOXYPEPTIDASE REGULATORY REGION-CONTAINING"/>
    <property type="match status" value="1"/>
</dbReference>
<feature type="compositionally biased region" description="Polar residues" evidence="8">
    <location>
        <begin position="1154"/>
        <end position="1163"/>
    </location>
</feature>
<evidence type="ECO:0000256" key="6">
    <source>
        <dbReference type="ARBA" id="ARBA00022737"/>
    </source>
</evidence>
<feature type="non-terminal residue" evidence="14">
    <location>
        <position position="1546"/>
    </location>
</feature>
<feature type="region of interest" description="Disordered" evidence="8">
    <location>
        <begin position="1142"/>
        <end position="1163"/>
    </location>
</feature>
<dbReference type="InterPro" id="IPR005877">
    <property type="entry name" value="YSIRK_signal_dom"/>
</dbReference>
<dbReference type="Pfam" id="PF04650">
    <property type="entry name" value="YSIRK_signal"/>
    <property type="match status" value="1"/>
</dbReference>
<evidence type="ECO:0000256" key="5">
    <source>
        <dbReference type="ARBA" id="ARBA00022729"/>
    </source>
</evidence>
<dbReference type="SUPFAM" id="SSF117074">
    <property type="entry name" value="Hypothetical protein PA1324"/>
    <property type="match status" value="7"/>
</dbReference>
<keyword evidence="6" id="KW-0677">Repeat</keyword>
<feature type="compositionally biased region" description="Low complexity" evidence="8">
    <location>
        <begin position="47"/>
        <end position="72"/>
    </location>
</feature>
<proteinExistence type="inferred from homology"/>
<evidence type="ECO:0000313" key="14">
    <source>
        <dbReference type="EMBL" id="RAI78912.1"/>
    </source>
</evidence>
<evidence type="ECO:0000259" key="11">
    <source>
        <dbReference type="Pfam" id="PF10425"/>
    </source>
</evidence>
<dbReference type="Gene3D" id="2.60.40.1290">
    <property type="match status" value="1"/>
</dbReference>
<feature type="domain" description="SD-repeat containing protein B" evidence="12">
    <location>
        <begin position="1070"/>
        <end position="1180"/>
    </location>
</feature>
<feature type="domain" description="SD-repeat containing protein B" evidence="12">
    <location>
        <begin position="941"/>
        <end position="1043"/>
    </location>
</feature>
<dbReference type="Pfam" id="PF17961">
    <property type="entry name" value="Big_8"/>
    <property type="match status" value="1"/>
</dbReference>
<evidence type="ECO:0000313" key="15">
    <source>
        <dbReference type="Proteomes" id="UP000229523"/>
    </source>
</evidence>
<evidence type="ECO:0000256" key="8">
    <source>
        <dbReference type="SAM" id="MobiDB-lite"/>
    </source>
</evidence>
<dbReference type="InterPro" id="IPR011266">
    <property type="entry name" value="Adhesin_Fg-bd_dom_2"/>
</dbReference>
<evidence type="ECO:0000259" key="12">
    <source>
        <dbReference type="Pfam" id="PF17210"/>
    </source>
</evidence>
<comment type="similarity">
    <text evidence="2">Belongs to the serine-aspartate repeat-containing protein (SDr) family.</text>
</comment>
<dbReference type="Gene3D" id="2.60.40.10">
    <property type="entry name" value="Immunoglobulins"/>
    <property type="match status" value="7"/>
</dbReference>
<feature type="compositionally biased region" description="Low complexity" evidence="8">
    <location>
        <begin position="174"/>
        <end position="191"/>
    </location>
</feature>
<dbReference type="Proteomes" id="UP000229523">
    <property type="component" value="Unassembled WGS sequence"/>
</dbReference>
<dbReference type="GO" id="GO:0007155">
    <property type="term" value="P:cell adhesion"/>
    <property type="evidence" value="ECO:0007669"/>
    <property type="project" value="InterPro"/>
</dbReference>
<feature type="compositionally biased region" description="Low complexity" evidence="8">
    <location>
        <begin position="751"/>
        <end position="765"/>
    </location>
</feature>
<dbReference type="SUPFAM" id="SSF49401">
    <property type="entry name" value="Bacterial adhesins"/>
    <property type="match status" value="2"/>
</dbReference>
<feature type="signal peptide" evidence="9">
    <location>
        <begin position="1"/>
        <end position="40"/>
    </location>
</feature>
<dbReference type="InterPro" id="IPR011252">
    <property type="entry name" value="Fibrogen-bd_dom1"/>
</dbReference>
<feature type="region of interest" description="Disordered" evidence="8">
    <location>
        <begin position="751"/>
        <end position="770"/>
    </location>
</feature>
<feature type="compositionally biased region" description="Low complexity" evidence="8">
    <location>
        <begin position="199"/>
        <end position="224"/>
    </location>
</feature>
<comment type="subcellular location">
    <subcellularLocation>
        <location evidence="1">Secreted</location>
        <location evidence="1">Cell wall</location>
        <topology evidence="1">Peptidoglycan-anchor</topology>
    </subcellularLocation>
</comment>
<keyword evidence="5 9" id="KW-0732">Signal</keyword>
<evidence type="ECO:0000256" key="9">
    <source>
        <dbReference type="SAM" id="SignalP"/>
    </source>
</evidence>
<feature type="domain" description="SDR-like Ig" evidence="13">
    <location>
        <begin position="380"/>
        <end position="481"/>
    </location>
</feature>
<gene>
    <name evidence="14" type="ORF">BFS35_013255</name>
</gene>
<evidence type="ECO:0000256" key="1">
    <source>
        <dbReference type="ARBA" id="ARBA00004168"/>
    </source>
</evidence>
<name>A0A364JJZ1_9STAP</name>
<feature type="domain" description="SD-repeat containing protein B" evidence="12">
    <location>
        <begin position="1418"/>
        <end position="1522"/>
    </location>
</feature>
<evidence type="ECO:0000256" key="7">
    <source>
        <dbReference type="ARBA" id="ARBA00023088"/>
    </source>
</evidence>
<dbReference type="RefSeq" id="WP_117946061.1">
    <property type="nucleotide sequence ID" value="NZ_MJBI02000014.1"/>
</dbReference>
<dbReference type="InterPro" id="IPR051417">
    <property type="entry name" value="SDr/BOS_complex"/>
</dbReference>
<dbReference type="Pfam" id="PF10425">
    <property type="entry name" value="SdrG_C_C"/>
    <property type="match status" value="1"/>
</dbReference>
<feature type="domain" description="Fibrinogen-binding" evidence="11">
    <location>
        <begin position="511"/>
        <end position="637"/>
    </location>
</feature>
<evidence type="ECO:0000256" key="3">
    <source>
        <dbReference type="ARBA" id="ARBA00022512"/>
    </source>
</evidence>
<evidence type="ECO:0000259" key="10">
    <source>
        <dbReference type="Pfam" id="PF04650"/>
    </source>
</evidence>
<evidence type="ECO:0000256" key="4">
    <source>
        <dbReference type="ARBA" id="ARBA00022525"/>
    </source>
</evidence>
<feature type="domain" description="SD-repeat containing protein B" evidence="12">
    <location>
        <begin position="1186"/>
        <end position="1290"/>
    </location>
</feature>
<feature type="domain" description="SD-repeat containing protein B" evidence="12">
    <location>
        <begin position="798"/>
        <end position="934"/>
    </location>
</feature>
<keyword evidence="7" id="KW-0572">Peptidoglycan-anchor</keyword>
<dbReference type="InterPro" id="IPR041171">
    <property type="entry name" value="SDR_Ig"/>
</dbReference>
<feature type="domain" description="YSIRK Gram-positive signal peptide" evidence="10">
    <location>
        <begin position="9"/>
        <end position="34"/>
    </location>
</feature>
<feature type="region of interest" description="Disordered" evidence="8">
    <location>
        <begin position="39"/>
        <end position="73"/>
    </location>
</feature>
<feature type="chain" id="PRO_5016943519" description="YSIRK-type signal peptide-containing protein" evidence="9">
    <location>
        <begin position="41"/>
        <end position="1546"/>
    </location>
</feature>
<reference evidence="14 15" key="1">
    <citation type="journal article" date="2018" name="Front. Microbiol.">
        <title>Description and Comparative Genomics of Macrococcus caseolyticus subsp. hominis subsp. nov., Macrococcus goetzii sp. nov., Macrococcus epidermidis sp. nov., and Macrococcus bohemicus sp. nov., Novel Macrococci From Human Clinical Material With Virulence Potential and Suspected Uptake of Foreign DNA by Natural Transformation.</title>
        <authorList>
            <person name="Maslanova I."/>
            <person name="Wertheimer Z."/>
            <person name="Sedlacek I."/>
            <person name="Svec P."/>
            <person name="Indrakova A."/>
            <person name="Kovarovic V."/>
            <person name="Schumann P."/>
            <person name="Sproer C."/>
            <person name="Kralova S."/>
            <person name="Sedo O."/>
            <person name="Kristofova L."/>
            <person name="Vrbovska V."/>
            <person name="Fuzik T."/>
            <person name="Petras P."/>
            <person name="Zdrahal Z."/>
            <person name="Ruzickova V."/>
            <person name="Doskar J."/>
            <person name="Pantucek R."/>
        </authorList>
    </citation>
    <scope>NUCLEOTIDE SEQUENCE [LARGE SCALE GENOMIC DNA]</scope>
    <source>
        <strain evidence="14 15">CCM 4927</strain>
    </source>
</reference>
<protein>
    <recommendedName>
        <fullName evidence="16">YSIRK-type signal peptide-containing protein</fullName>
    </recommendedName>
</protein>
<comment type="caution">
    <text evidence="14">The sequence shown here is derived from an EMBL/GenBank/DDBJ whole genome shotgun (WGS) entry which is preliminary data.</text>
</comment>
<feature type="region of interest" description="Disordered" evidence="8">
    <location>
        <begin position="174"/>
        <end position="224"/>
    </location>
</feature>
<dbReference type="InterPro" id="IPR013783">
    <property type="entry name" value="Ig-like_fold"/>
</dbReference>
<keyword evidence="4" id="KW-0964">Secreted</keyword>
<organism evidence="14 15">
    <name type="scientific">Macrococcoides goetzii</name>
    <dbReference type="NCBI Taxonomy" id="1891097"/>
    <lineage>
        <taxon>Bacteria</taxon>
        <taxon>Bacillati</taxon>
        <taxon>Bacillota</taxon>
        <taxon>Bacilli</taxon>
        <taxon>Bacillales</taxon>
        <taxon>Staphylococcaceae</taxon>
        <taxon>Macrococcoides</taxon>
    </lineage>
</organism>
<dbReference type="InterPro" id="IPR033764">
    <property type="entry name" value="Sdr_B"/>
</dbReference>
<dbReference type="PANTHER" id="PTHR23303:SF15">
    <property type="entry name" value="COLOSSIN-A"/>
    <property type="match status" value="1"/>
</dbReference>
<dbReference type="InterPro" id="IPR008966">
    <property type="entry name" value="Adhesion_dom_sf"/>
</dbReference>
<dbReference type="Pfam" id="PF17210">
    <property type="entry name" value="SdrD_B"/>
    <property type="match status" value="7"/>
</dbReference>
<dbReference type="EMBL" id="MJBI02000014">
    <property type="protein sequence ID" value="RAI78912.1"/>
    <property type="molecule type" value="Genomic_DNA"/>
</dbReference>
<accession>A0A364JJZ1</accession>
<sequence length="1546" mass="166373">MKKHDFLPNKLNKYSIRKFTVGTASILVGSLIFLGNSAEAAEDSKTETPTTETPTTEGSTETVTTEAPTTEHVTSESVLPEKAVNLEFNADNTELTVFATAGQVVELTLADGTVEKTVVDTDGTFTFHRLAVKSGEVVKVVTVDGEHKSEAVEVSANTVEVTIEAPTTEAVTTKSVTTEEVTSETASTETPTTEEKTTESATTEAPSTENTISEDTTTEVPTTENVTTETSNSDVVTVEETVTPNIDIEATATAVNTASTVAEKEQTLTESLQASGVSEAVAEETVSNLSLDNTDVSQEALFAALLNAVATDQDANTPVATPVTLTTNTSMMRSITLGNMEVMNTLASSSTNNLVTINSAIITDAGYDNPLQEDNDNVIKPHSAEPIKYNANFLIDNSAKSGDTFNLSFSDNLTPSDLTPDNYVVSPILDASGQVVANGIYNHQNKTITYTFTDYVDTYENVTANVSLSGYIDKSVVQNNSTQTLAIDLDGEITQFTGQVEYGNPIGSPSSNIESIYTHLDEVNHTIEQVFYINPLNNVANNTIVNIYGARKDANGNLLQEGSPYIDETTQIEIYSAGNTVNLPESMYINDYNQYTDVTSSFYGKYKTYGSDQVELDFGNINSAFIIRIVSQYDPNSVLPILQGASMISESPLDNMIYTVETSNNIDRVNQSNSGDGTTTTYKIGDYVWEDTNKDGIQESTETGIADVLVTLQYPDGTQKSVRTDSTGHYEFTGLIDGETYNVTFETPTGYTATNTTEGTTESTGSNPDLNTITINGADNLTIDKGYISNAASEPTYSLGNFTWFDMNNNGLQDDLSPDDINGDGQFNDVTPYEGVIVRIYDAATNLPVKNQFDEDMVVISDANGHYQFDGLKNGDYIVEFEVPEIPGMIKGQDNHDAGTNDEIDSDGVREGTTNIFRTTATINNADNMTVDMAVAPEVYNVGDRIWNDTDKDGIQDATEKNYTGTVTVKLVDVNGNPVTHFDGTPVENIMTTDGTYEFTNIIPGDYKVIFELPAGITISPNDTTTDEVDSDGILVDTNTPNIVEAPVSVVDHDVQTVDLGVVLPEPTYTLGDKVFEDMNHDGIQDTNEPGIPGVTVTLTKPDGTTVTTTTDNNGNYSFTELPTGNYTVTFDTPATYVPVTPNQGADDFKDSDPTPNRTNTQSTVTVNLTDNNPTIDAGFEKAIYKIGDHVWQDNNNNDIQDAGDTGIAGVTVTLKDATGKVIATQTTDANGNYLFEGLSNGDYTVEFGTPADTKLVPVKEHVGTSDVDSDLSVVPVTINNGDNLTIDRGFEVPPVPSPTYKIGDRVWQDNNNNDIQDAGDTGIAGVTVTLKDATGKVIATQSTDANGNYLFEGLLNGDYTVEFGTPADTKLVPVKEHVGTSDVDSDLSVVPVTINNGDNLTIDRGFEVPPVPSPTYKIGDRVWQDNNNNDIQDAGDTRIAGVTVTLKDATGKVIATQTTDANGNYLFEWLLNGDYTVEFGTPADTKLVPVKEHVGTSDVDSDLSVVPVTINNGDNLTIDRGFEVPPVPSPTYKIGDRVWQDNNNN</sequence>
<evidence type="ECO:0008006" key="16">
    <source>
        <dbReference type="Google" id="ProtNLM"/>
    </source>
</evidence>
<feature type="domain" description="SD-repeat containing protein B" evidence="12">
    <location>
        <begin position="683"/>
        <end position="787"/>
    </location>
</feature>
<evidence type="ECO:0000259" key="13">
    <source>
        <dbReference type="Pfam" id="PF17961"/>
    </source>
</evidence>
<keyword evidence="15" id="KW-1185">Reference proteome</keyword>
<evidence type="ECO:0000256" key="2">
    <source>
        <dbReference type="ARBA" id="ARBA00007257"/>
    </source>
</evidence>
<keyword evidence="3" id="KW-0134">Cell wall</keyword>
<feature type="domain" description="SD-repeat containing protein B" evidence="12">
    <location>
        <begin position="1302"/>
        <end position="1406"/>
    </location>
</feature>